<gene>
    <name evidence="1" type="ORF">SCALOS_LOCUS1898</name>
</gene>
<reference evidence="1" key="1">
    <citation type="submission" date="2021-06" db="EMBL/GenBank/DDBJ databases">
        <authorList>
            <person name="Kallberg Y."/>
            <person name="Tangrot J."/>
            <person name="Rosling A."/>
        </authorList>
    </citation>
    <scope>NUCLEOTIDE SEQUENCE</scope>
    <source>
        <strain evidence="1">AU212A</strain>
    </source>
</reference>
<sequence>METTVTSSEFLTTLSNDLSWLLENTENCDVVLYVGQEQNVRKFHAHIAILRARSNYFKRALAKQWAKREEDGLTKFQKPNIYPEVFEEILKYMYKGKIELGGQDGQNLLNLLTAGDELMLDEFCNYIQNFLIQQKFEWLEENLVEVLRITGHCSSCTALREYYLNEDIVKYHFKPGSIPRSIVLPPRDQGMNLDSFIIKPIHARLICGWIDGKNILDGKNLQEVKLSRVRDSATSMYGHTSYGPHFGTADLRMYSPFNNKENCSCQQASYYRSVTEHVRFAAEEYEVFQVVQKQ</sequence>
<name>A0ACA9KE63_9GLOM</name>
<dbReference type="EMBL" id="CAJVPM010001495">
    <property type="protein sequence ID" value="CAG8467857.1"/>
    <property type="molecule type" value="Genomic_DNA"/>
</dbReference>
<organism evidence="1 2">
    <name type="scientific">Scutellospora calospora</name>
    <dbReference type="NCBI Taxonomy" id="85575"/>
    <lineage>
        <taxon>Eukaryota</taxon>
        <taxon>Fungi</taxon>
        <taxon>Fungi incertae sedis</taxon>
        <taxon>Mucoromycota</taxon>
        <taxon>Glomeromycotina</taxon>
        <taxon>Glomeromycetes</taxon>
        <taxon>Diversisporales</taxon>
        <taxon>Gigasporaceae</taxon>
        <taxon>Scutellospora</taxon>
    </lineage>
</organism>
<evidence type="ECO:0000313" key="1">
    <source>
        <dbReference type="EMBL" id="CAG8467857.1"/>
    </source>
</evidence>
<proteinExistence type="predicted"/>
<protein>
    <submittedName>
        <fullName evidence="1">5778_t:CDS:1</fullName>
    </submittedName>
</protein>
<comment type="caution">
    <text evidence="1">The sequence shown here is derived from an EMBL/GenBank/DDBJ whole genome shotgun (WGS) entry which is preliminary data.</text>
</comment>
<accession>A0ACA9KE63</accession>
<dbReference type="Proteomes" id="UP000789860">
    <property type="component" value="Unassembled WGS sequence"/>
</dbReference>
<keyword evidence="2" id="KW-1185">Reference proteome</keyword>
<evidence type="ECO:0000313" key="2">
    <source>
        <dbReference type="Proteomes" id="UP000789860"/>
    </source>
</evidence>